<dbReference type="AlphaFoldDB" id="A0AAW5HRD5"/>
<evidence type="ECO:0000313" key="2">
    <source>
        <dbReference type="Proteomes" id="UP001205920"/>
    </source>
</evidence>
<reference evidence="1 2" key="1">
    <citation type="submission" date="2021-01" db="EMBL/GenBank/DDBJ databases">
        <title>Identification and Characterization of Corynebacterium sp.</title>
        <authorList>
            <person name="Luo Q."/>
            <person name="Qu P."/>
            <person name="Chen Q."/>
        </authorList>
    </citation>
    <scope>NUCLEOTIDE SEQUENCE [LARGE SCALE GENOMIC DNA]</scope>
    <source>
        <strain evidence="1 2">MC-18</strain>
    </source>
</reference>
<proteinExistence type="predicted"/>
<dbReference type="EMBL" id="JAEUWV010000003">
    <property type="protein sequence ID" value="MCO6394039.1"/>
    <property type="molecule type" value="Genomic_DNA"/>
</dbReference>
<name>A0AAW5HRD5_9CORY</name>
<keyword evidence="2" id="KW-1185">Reference proteome</keyword>
<protein>
    <submittedName>
        <fullName evidence="1">Uncharacterized protein</fullName>
    </submittedName>
</protein>
<organism evidence="1 2">
    <name type="scientific">Corynebacterium lipophilum</name>
    <dbReference type="NCBI Taxonomy" id="2804918"/>
    <lineage>
        <taxon>Bacteria</taxon>
        <taxon>Bacillati</taxon>
        <taxon>Actinomycetota</taxon>
        <taxon>Actinomycetes</taxon>
        <taxon>Mycobacteriales</taxon>
        <taxon>Corynebacteriaceae</taxon>
        <taxon>Corynebacterium</taxon>
    </lineage>
</organism>
<dbReference type="RefSeq" id="WP_252931032.1">
    <property type="nucleotide sequence ID" value="NZ_JAEUWV010000003.1"/>
</dbReference>
<gene>
    <name evidence="1" type="ORF">JMN37_03420</name>
</gene>
<comment type="caution">
    <text evidence="1">The sequence shown here is derived from an EMBL/GenBank/DDBJ whole genome shotgun (WGS) entry which is preliminary data.</text>
</comment>
<accession>A0AAW5HRD5</accession>
<dbReference type="Proteomes" id="UP001205920">
    <property type="component" value="Unassembled WGS sequence"/>
</dbReference>
<evidence type="ECO:0000313" key="1">
    <source>
        <dbReference type="EMBL" id="MCO6394039.1"/>
    </source>
</evidence>
<sequence>MVKKKSNPAFPRRDRKMCWICEERPADTQEHAFKSSRIKKIWEAGGRQPLGTIGSDGRFYKMSGPNHGIFMFGKTICAYCNNQFSQPFDMAYDHFMDFILDDLEYFKNRRKFNWDEIFADTPFDQRHLARYYVKHFGCKMYDVGYEVPEDLRRYLHDLDMVQTFNLLLYKDYEHVRGLDPTCPEDWFAPYSNACQILDLQMHDEIGFGACLQDGFIGATFHWIDDPSRRTETFCFGFQPVAYMRDVSELPYQNLWDGLPRRNEVFEIKDDVERVIEQVQQFTEDYQEFEADQDSGKFSAEEMFARSVALSVRQKVIQADAQRVLGHQQKLFDQLGFDLEANSTRKRKNPPSS</sequence>